<keyword evidence="3" id="KW-1185">Reference proteome</keyword>
<feature type="compositionally biased region" description="Basic and acidic residues" evidence="1">
    <location>
        <begin position="40"/>
        <end position="62"/>
    </location>
</feature>
<dbReference type="Proteomes" id="UP000199568">
    <property type="component" value="Unassembled WGS sequence"/>
</dbReference>
<evidence type="ECO:0000313" key="2">
    <source>
        <dbReference type="EMBL" id="SES68056.1"/>
    </source>
</evidence>
<sequence>MAIKPIDSHLTYNNTIHQSKEKQNDFNRIKDTTTFLQNDQKNEIERNRNKIQHTEHLEEKKVNNQNKQQSKKHKNHKNKEKKNKSSKNKEKMESDPKRGRKIDIFV</sequence>
<feature type="compositionally biased region" description="Basic and acidic residues" evidence="1">
    <location>
        <begin position="87"/>
        <end position="106"/>
    </location>
</feature>
<dbReference type="EMBL" id="FOHU01000001">
    <property type="protein sequence ID" value="SES68056.1"/>
    <property type="molecule type" value="Genomic_DNA"/>
</dbReference>
<name>A0A1H9YGA9_9FIRM</name>
<reference evidence="2 3" key="1">
    <citation type="submission" date="2016-10" db="EMBL/GenBank/DDBJ databases">
        <authorList>
            <person name="de Groot N.N."/>
        </authorList>
    </citation>
    <scope>NUCLEOTIDE SEQUENCE [LARGE SCALE GENOMIC DNA]</scope>
    <source>
        <strain evidence="2 3">DSM 18979</strain>
    </source>
</reference>
<dbReference type="AlphaFoldDB" id="A0A1H9YGA9"/>
<dbReference type="OrthoDB" id="1957938at2"/>
<feature type="region of interest" description="Disordered" evidence="1">
    <location>
        <begin position="1"/>
        <end position="106"/>
    </location>
</feature>
<feature type="compositionally biased region" description="Basic and acidic residues" evidence="1">
    <location>
        <begin position="18"/>
        <end position="31"/>
    </location>
</feature>
<protein>
    <submittedName>
        <fullName evidence="2">Uncharacterized protein</fullName>
    </submittedName>
</protein>
<dbReference type="STRING" id="426128.SAMN05660297_00220"/>
<evidence type="ECO:0000313" key="3">
    <source>
        <dbReference type="Proteomes" id="UP000199568"/>
    </source>
</evidence>
<evidence type="ECO:0000256" key="1">
    <source>
        <dbReference type="SAM" id="MobiDB-lite"/>
    </source>
</evidence>
<organism evidence="2 3">
    <name type="scientific">Natronincola peptidivorans</name>
    <dbReference type="NCBI Taxonomy" id="426128"/>
    <lineage>
        <taxon>Bacteria</taxon>
        <taxon>Bacillati</taxon>
        <taxon>Bacillota</taxon>
        <taxon>Clostridia</taxon>
        <taxon>Peptostreptococcales</taxon>
        <taxon>Natronincolaceae</taxon>
        <taxon>Natronincola</taxon>
    </lineage>
</organism>
<gene>
    <name evidence="2" type="ORF">SAMN05660297_00220</name>
</gene>
<accession>A0A1H9YGA9</accession>
<dbReference type="RefSeq" id="WP_090438002.1">
    <property type="nucleotide sequence ID" value="NZ_FOHU01000001.1"/>
</dbReference>
<feature type="compositionally biased region" description="Basic residues" evidence="1">
    <location>
        <begin position="69"/>
        <end position="86"/>
    </location>
</feature>
<proteinExistence type="predicted"/>